<dbReference type="PROSITE" id="PS51257">
    <property type="entry name" value="PROKAR_LIPOPROTEIN"/>
    <property type="match status" value="1"/>
</dbReference>
<dbReference type="CDD" id="cd22784">
    <property type="entry name" value="DPBB_MltA_YuiC-like"/>
    <property type="match status" value="1"/>
</dbReference>
<keyword evidence="2" id="KW-1185">Reference proteome</keyword>
<comment type="caution">
    <text evidence="1">The sequence shown here is derived from an EMBL/GenBank/DDBJ whole genome shotgun (WGS) entry which is preliminary data.</text>
</comment>
<protein>
    <submittedName>
        <fullName evidence="1">3D domain-containing protein</fullName>
    </submittedName>
</protein>
<name>A0ABV8JT22_9FLAO</name>
<reference evidence="2" key="1">
    <citation type="journal article" date="2019" name="Int. J. Syst. Evol. Microbiol.">
        <title>The Global Catalogue of Microorganisms (GCM) 10K type strain sequencing project: providing services to taxonomists for standard genome sequencing and annotation.</title>
        <authorList>
            <consortium name="The Broad Institute Genomics Platform"/>
            <consortium name="The Broad Institute Genome Sequencing Center for Infectious Disease"/>
            <person name="Wu L."/>
            <person name="Ma J."/>
        </authorList>
    </citation>
    <scope>NUCLEOTIDE SEQUENCE [LARGE SCALE GENOMIC DNA]</scope>
    <source>
        <strain evidence="2">CECT 7477</strain>
    </source>
</reference>
<accession>A0ABV8JT22</accession>
<dbReference type="EMBL" id="JBHSAW010000010">
    <property type="protein sequence ID" value="MFC4096786.1"/>
    <property type="molecule type" value="Genomic_DNA"/>
</dbReference>
<evidence type="ECO:0000313" key="1">
    <source>
        <dbReference type="EMBL" id="MFC4096786.1"/>
    </source>
</evidence>
<organism evidence="1 2">
    <name type="scientific">Euzebyella saccharophila</name>
    <dbReference type="NCBI Taxonomy" id="679664"/>
    <lineage>
        <taxon>Bacteria</taxon>
        <taxon>Pseudomonadati</taxon>
        <taxon>Bacteroidota</taxon>
        <taxon>Flavobacteriia</taxon>
        <taxon>Flavobacteriales</taxon>
        <taxon>Flavobacteriaceae</taxon>
        <taxon>Euzebyella</taxon>
    </lineage>
</organism>
<sequence>MRTRLHIYVVLAVFIYSCSSTDKGYIWKTKEVMVSAYNSTKAQTDGQPNIAAWGDTLKPDQKSIAVSRNLIPLGFNYNTQVKIDGLEGIYLVKDKMHYRWRNKIDVFMGLDVEKARNWGKKKLKVQYRVKKDSIENE</sequence>
<gene>
    <name evidence="1" type="ORF">ACFOUT_12935</name>
</gene>
<proteinExistence type="predicted"/>
<evidence type="ECO:0000313" key="2">
    <source>
        <dbReference type="Proteomes" id="UP001595814"/>
    </source>
</evidence>
<dbReference type="Proteomes" id="UP001595814">
    <property type="component" value="Unassembled WGS sequence"/>
</dbReference>
<dbReference type="RefSeq" id="WP_192461529.1">
    <property type="nucleotide sequence ID" value="NZ_JACYFJ010000002.1"/>
</dbReference>